<accession>A0A2I0KMW5</accession>
<dbReference type="Proteomes" id="UP000233551">
    <property type="component" value="Unassembled WGS sequence"/>
</dbReference>
<dbReference type="AlphaFoldDB" id="A0A2I0KMW5"/>
<organism evidence="1 2">
    <name type="scientific">Punica granatum</name>
    <name type="common">Pomegranate</name>
    <dbReference type="NCBI Taxonomy" id="22663"/>
    <lineage>
        <taxon>Eukaryota</taxon>
        <taxon>Viridiplantae</taxon>
        <taxon>Streptophyta</taxon>
        <taxon>Embryophyta</taxon>
        <taxon>Tracheophyta</taxon>
        <taxon>Spermatophyta</taxon>
        <taxon>Magnoliopsida</taxon>
        <taxon>eudicotyledons</taxon>
        <taxon>Gunneridae</taxon>
        <taxon>Pentapetalae</taxon>
        <taxon>rosids</taxon>
        <taxon>malvids</taxon>
        <taxon>Myrtales</taxon>
        <taxon>Lythraceae</taxon>
        <taxon>Punica</taxon>
    </lineage>
</organism>
<dbReference type="PANTHER" id="PTHR33240:SF15">
    <property type="entry name" value="GAG-PRO-LIKE PROTEIN"/>
    <property type="match status" value="1"/>
</dbReference>
<keyword evidence="2" id="KW-1185">Reference proteome</keyword>
<evidence type="ECO:0000313" key="2">
    <source>
        <dbReference type="Proteomes" id="UP000233551"/>
    </source>
</evidence>
<name>A0A2I0KMW5_PUNGR</name>
<dbReference type="CDD" id="cd00303">
    <property type="entry name" value="retropepsin_like"/>
    <property type="match status" value="1"/>
</dbReference>
<dbReference type="PANTHER" id="PTHR33240">
    <property type="entry name" value="OS08G0508500 PROTEIN"/>
    <property type="match status" value="1"/>
</dbReference>
<dbReference type="STRING" id="22663.A0A2I0KMW5"/>
<proteinExistence type="predicted"/>
<evidence type="ECO:0000313" key="1">
    <source>
        <dbReference type="EMBL" id="PKI69680.1"/>
    </source>
</evidence>
<sequence>MNSAPRGGRTRRHCTLFASATISSLVESVMINNGSALNVYPVSTLKKMSVDLNCIRPSKTAVRAFNGSWRQVNGEIDLLTDVGPCSFSVIFWVLDIPNAFSLLLGRPWIHSAGVVPSSLYQRLKFIVEDRLITVKGEEDYVIYKETVVPYISIGDDENLSFHSFETISVIRDYGEVGPSRTDCMVGKVLLHHNYIPGIGLGAHGQGIRPIEVEEYKNMRGLGFYPSCHEIIQACRGRHLHRLAAQ</sequence>
<gene>
    <name evidence="1" type="ORF">CRG98_009951</name>
</gene>
<reference evidence="1 2" key="1">
    <citation type="submission" date="2017-11" db="EMBL/GenBank/DDBJ databases">
        <title>De-novo sequencing of pomegranate (Punica granatum L.) genome.</title>
        <authorList>
            <person name="Akparov Z."/>
            <person name="Amiraslanov A."/>
            <person name="Hajiyeva S."/>
            <person name="Abbasov M."/>
            <person name="Kaur K."/>
            <person name="Hamwieh A."/>
            <person name="Solovyev V."/>
            <person name="Salamov A."/>
            <person name="Braich B."/>
            <person name="Kosarev P."/>
            <person name="Mahmoud A."/>
            <person name="Hajiyev E."/>
            <person name="Babayeva S."/>
            <person name="Izzatullayeva V."/>
            <person name="Mammadov A."/>
            <person name="Mammadov A."/>
            <person name="Sharifova S."/>
            <person name="Ojaghi J."/>
            <person name="Eynullazada K."/>
            <person name="Bayramov B."/>
            <person name="Abdulazimova A."/>
            <person name="Shahmuradov I."/>
        </authorList>
    </citation>
    <scope>NUCLEOTIDE SEQUENCE [LARGE SCALE GENOMIC DNA]</scope>
    <source>
        <strain evidence="2">cv. AG2017</strain>
        <tissue evidence="1">Leaf</tissue>
    </source>
</reference>
<protein>
    <submittedName>
        <fullName evidence="1">Uncharacterized protein</fullName>
    </submittedName>
</protein>
<comment type="caution">
    <text evidence="1">The sequence shown here is derived from an EMBL/GenBank/DDBJ whole genome shotgun (WGS) entry which is preliminary data.</text>
</comment>
<dbReference type="EMBL" id="PGOL01000484">
    <property type="protein sequence ID" value="PKI69680.1"/>
    <property type="molecule type" value="Genomic_DNA"/>
</dbReference>